<dbReference type="PROSITE" id="PS51257">
    <property type="entry name" value="PROKAR_LIPOPROTEIN"/>
    <property type="match status" value="1"/>
</dbReference>
<gene>
    <name evidence="2" type="ORF">DI536_32415</name>
</gene>
<dbReference type="AlphaFoldDB" id="A0A2W5SQ88"/>
<organism evidence="2 3">
    <name type="scientific">Archangium gephyra</name>
    <dbReference type="NCBI Taxonomy" id="48"/>
    <lineage>
        <taxon>Bacteria</taxon>
        <taxon>Pseudomonadati</taxon>
        <taxon>Myxococcota</taxon>
        <taxon>Myxococcia</taxon>
        <taxon>Myxococcales</taxon>
        <taxon>Cystobacterineae</taxon>
        <taxon>Archangiaceae</taxon>
        <taxon>Archangium</taxon>
    </lineage>
</organism>
<dbReference type="EMBL" id="QFQP01000045">
    <property type="protein sequence ID" value="PZR05379.1"/>
    <property type="molecule type" value="Genomic_DNA"/>
</dbReference>
<dbReference type="Proteomes" id="UP000249061">
    <property type="component" value="Unassembled WGS sequence"/>
</dbReference>
<evidence type="ECO:0000256" key="1">
    <source>
        <dbReference type="SAM" id="SignalP"/>
    </source>
</evidence>
<name>A0A2W5SQ88_9BACT</name>
<comment type="caution">
    <text evidence="2">The sequence shown here is derived from an EMBL/GenBank/DDBJ whole genome shotgun (WGS) entry which is preliminary data.</text>
</comment>
<feature type="chain" id="PRO_5015938120" description="Dickkopf N-terminal cysteine-rich domain-containing protein" evidence="1">
    <location>
        <begin position="20"/>
        <end position="394"/>
    </location>
</feature>
<reference evidence="2 3" key="1">
    <citation type="submission" date="2017-08" db="EMBL/GenBank/DDBJ databases">
        <title>Infants hospitalized years apart are colonized by the same room-sourced microbial strains.</title>
        <authorList>
            <person name="Brooks B."/>
            <person name="Olm M.R."/>
            <person name="Firek B.A."/>
            <person name="Baker R."/>
            <person name="Thomas B.C."/>
            <person name="Morowitz M.J."/>
            <person name="Banfield J.F."/>
        </authorList>
    </citation>
    <scope>NUCLEOTIDE SEQUENCE [LARGE SCALE GENOMIC DNA]</scope>
    <source>
        <strain evidence="2">S2_003_000_R2_14</strain>
    </source>
</reference>
<feature type="signal peptide" evidence="1">
    <location>
        <begin position="1"/>
        <end position="19"/>
    </location>
</feature>
<protein>
    <recommendedName>
        <fullName evidence="4">Dickkopf N-terminal cysteine-rich domain-containing protein</fullName>
    </recommendedName>
</protein>
<accession>A0A2W5SQ88</accession>
<evidence type="ECO:0000313" key="3">
    <source>
        <dbReference type="Proteomes" id="UP000249061"/>
    </source>
</evidence>
<evidence type="ECO:0000313" key="2">
    <source>
        <dbReference type="EMBL" id="PZR05379.1"/>
    </source>
</evidence>
<evidence type="ECO:0008006" key="4">
    <source>
        <dbReference type="Google" id="ProtNLM"/>
    </source>
</evidence>
<sequence>MSRVVVASLVALLVSACGAPSVAPQGGGEIGGDDAGIPDAGPRLSARERFCRELATVQTGVEARCGSLSDAGVEQRVAWRLDGCDLPLPSRRAFDADAGAQCLAAWNSAACHDAMDVCSQVLRGTVELNGGCAENADCAHGNFCDRSSTCPGVCRAPVALGQPVPEDGQCAANAYPKNGRCVARLALDEACDLADAKTQCVDGATCGPGALCVPKRVALEGEDCGDFYGLRCAEGLACTSDGCAKKLPLGATCDGFGAPCQDDLHCIDGACSPKGVLGDVCDFFRPCGDGFACPPFGETKYCAPIRLVGDACNTTFDCDFGLACSDGRCSRLPVVGESCDGQCADGLLCSYADGPIGRCVALAPAGSTCADGSMCMSHSCIDDVCTVPATCPMR</sequence>
<keyword evidence="1" id="KW-0732">Signal</keyword>
<proteinExistence type="predicted"/>